<gene>
    <name evidence="13" type="primary">LOC106458804</name>
</gene>
<evidence type="ECO:0000256" key="3">
    <source>
        <dbReference type="ARBA" id="ARBA00022473"/>
    </source>
</evidence>
<evidence type="ECO:0000256" key="1">
    <source>
        <dbReference type="ARBA" id="ARBA00004498"/>
    </source>
</evidence>
<feature type="transmembrane region" description="Helical" evidence="11">
    <location>
        <begin position="21"/>
        <end position="43"/>
    </location>
</feature>
<comment type="subcellular location">
    <subcellularLocation>
        <location evidence="1 10">Secreted</location>
        <location evidence="1 10">Extracellular space</location>
        <location evidence="1 10">Extracellular matrix</location>
    </subcellularLocation>
</comment>
<evidence type="ECO:0000256" key="11">
    <source>
        <dbReference type="SAM" id="Phobius"/>
    </source>
</evidence>
<keyword evidence="8" id="KW-0325">Glycoprotein</keyword>
<keyword evidence="6 10" id="KW-0879">Wnt signaling pathway</keyword>
<keyword evidence="5" id="KW-0272">Extracellular matrix</keyword>
<protein>
    <recommendedName>
        <fullName evidence="10">Protein Wnt</fullName>
    </recommendedName>
</protein>
<keyword evidence="11" id="KW-0812">Transmembrane</keyword>
<sequence>MWQDWILQLTSGYQKKVMTKLVYVAVLTVVQLGVYVSPLGTWMNLGFQGIDILRNPQAYLLGTRPLCTQLAGLSRGQTKLCYLYRDHIAHVGHGAQLGIAECQWQFRYRRWNCTTVDDSSVFGPVLNIASREAAFTHAISAAGVVHIISRACRDGQLSNCGCSRALRPKNLHRDWIWGGCGDNIEYGYRFTEGFVDVRERENNYMRGSTEQGRKLMNLHNNEAGRRAVIRKTRVTCKCHGVSGSCSLVTCWQQLATFREVGDHLKDKYDGATEVRINRRGKLQLKNPHFNIPTAEDLVYLEESPDYCVNNHTTGSLGTYSRECNRTSPGTDGCNLMCCGRGYNTHKAVLKERCKCKFHWCCYVECKTCTKVVDRHTCK</sequence>
<proteinExistence type="inferred from homology"/>
<evidence type="ECO:0000256" key="9">
    <source>
        <dbReference type="ARBA" id="ARBA00023288"/>
    </source>
</evidence>
<dbReference type="Pfam" id="PF00110">
    <property type="entry name" value="wnt"/>
    <property type="match status" value="1"/>
</dbReference>
<keyword evidence="7" id="KW-1015">Disulfide bond</keyword>
<comment type="function">
    <text evidence="10">Ligand for members of the frizzled family of seven transmembrane receptors.</text>
</comment>
<dbReference type="Gene3D" id="3.30.2460.20">
    <property type="match status" value="1"/>
</dbReference>
<keyword evidence="11" id="KW-0472">Membrane</keyword>
<evidence type="ECO:0000313" key="12">
    <source>
        <dbReference type="Proteomes" id="UP000694941"/>
    </source>
</evidence>
<dbReference type="Proteomes" id="UP000694941">
    <property type="component" value="Unplaced"/>
</dbReference>
<evidence type="ECO:0000256" key="7">
    <source>
        <dbReference type="ARBA" id="ARBA00023157"/>
    </source>
</evidence>
<dbReference type="CDD" id="cd19337">
    <property type="entry name" value="Wnt_Wnt5"/>
    <property type="match status" value="1"/>
</dbReference>
<dbReference type="RefSeq" id="XP_022240862.1">
    <property type="nucleotide sequence ID" value="XM_022385154.1"/>
</dbReference>
<evidence type="ECO:0000313" key="13">
    <source>
        <dbReference type="RefSeq" id="XP_022240862.1"/>
    </source>
</evidence>
<evidence type="ECO:0000256" key="2">
    <source>
        <dbReference type="ARBA" id="ARBA00005683"/>
    </source>
</evidence>
<keyword evidence="3 10" id="KW-0217">Developmental protein</keyword>
<dbReference type="InterPro" id="IPR018161">
    <property type="entry name" value="Wnt_CS"/>
</dbReference>
<comment type="similarity">
    <text evidence="2 10">Belongs to the Wnt family.</text>
</comment>
<accession>A0ABM1SB57</accession>
<organism evidence="12 13">
    <name type="scientific">Limulus polyphemus</name>
    <name type="common">Atlantic horseshoe crab</name>
    <dbReference type="NCBI Taxonomy" id="6850"/>
    <lineage>
        <taxon>Eukaryota</taxon>
        <taxon>Metazoa</taxon>
        <taxon>Ecdysozoa</taxon>
        <taxon>Arthropoda</taxon>
        <taxon>Chelicerata</taxon>
        <taxon>Merostomata</taxon>
        <taxon>Xiphosura</taxon>
        <taxon>Limulidae</taxon>
        <taxon>Limulus</taxon>
    </lineage>
</organism>
<name>A0ABM1SB57_LIMPO</name>
<keyword evidence="11" id="KW-1133">Transmembrane helix</keyword>
<dbReference type="PANTHER" id="PTHR12027">
    <property type="entry name" value="WNT RELATED"/>
    <property type="match status" value="1"/>
</dbReference>
<dbReference type="InterPro" id="IPR005817">
    <property type="entry name" value="Wnt"/>
</dbReference>
<dbReference type="PANTHER" id="PTHR12027:SF77">
    <property type="entry name" value="PROTEIN WNT-5"/>
    <property type="match status" value="1"/>
</dbReference>
<keyword evidence="9" id="KW-0449">Lipoprotein</keyword>
<dbReference type="GeneID" id="106458804"/>
<evidence type="ECO:0000256" key="8">
    <source>
        <dbReference type="ARBA" id="ARBA00023180"/>
    </source>
</evidence>
<dbReference type="InterPro" id="IPR043158">
    <property type="entry name" value="Wnt_C"/>
</dbReference>
<dbReference type="SMART" id="SM00097">
    <property type="entry name" value="WNT1"/>
    <property type="match status" value="1"/>
</dbReference>
<keyword evidence="4" id="KW-0964">Secreted</keyword>
<keyword evidence="12" id="KW-1185">Reference proteome</keyword>
<dbReference type="PRINTS" id="PR01349">
    <property type="entry name" value="WNTPROTEIN"/>
</dbReference>
<evidence type="ECO:0000256" key="5">
    <source>
        <dbReference type="ARBA" id="ARBA00022530"/>
    </source>
</evidence>
<dbReference type="PROSITE" id="PS00246">
    <property type="entry name" value="WNT1"/>
    <property type="match status" value="1"/>
</dbReference>
<evidence type="ECO:0000256" key="6">
    <source>
        <dbReference type="ARBA" id="ARBA00022687"/>
    </source>
</evidence>
<reference evidence="13" key="1">
    <citation type="submission" date="2025-08" db="UniProtKB">
        <authorList>
            <consortium name="RefSeq"/>
        </authorList>
    </citation>
    <scope>IDENTIFICATION</scope>
    <source>
        <tissue evidence="13">Muscle</tissue>
    </source>
</reference>
<evidence type="ECO:0000256" key="4">
    <source>
        <dbReference type="ARBA" id="ARBA00022525"/>
    </source>
</evidence>
<evidence type="ECO:0000256" key="10">
    <source>
        <dbReference type="RuleBase" id="RU003500"/>
    </source>
</evidence>